<organism evidence="1 2">
    <name type="scientific">Kibdelosporangium lantanae</name>
    <dbReference type="NCBI Taxonomy" id="1497396"/>
    <lineage>
        <taxon>Bacteria</taxon>
        <taxon>Bacillati</taxon>
        <taxon>Actinomycetota</taxon>
        <taxon>Actinomycetes</taxon>
        <taxon>Pseudonocardiales</taxon>
        <taxon>Pseudonocardiaceae</taxon>
        <taxon>Kibdelosporangium</taxon>
    </lineage>
</organism>
<dbReference type="Proteomes" id="UP001597045">
    <property type="component" value="Unassembled WGS sequence"/>
</dbReference>
<evidence type="ECO:0000313" key="2">
    <source>
        <dbReference type="Proteomes" id="UP001597045"/>
    </source>
</evidence>
<comment type="caution">
    <text evidence="1">The sequence shown here is derived from an EMBL/GenBank/DDBJ whole genome shotgun (WGS) entry which is preliminary data.</text>
</comment>
<dbReference type="InterPro" id="IPR022536">
    <property type="entry name" value="EspC"/>
</dbReference>
<dbReference type="EMBL" id="JBHTIS010000706">
    <property type="protein sequence ID" value="MFD1046567.1"/>
    <property type="molecule type" value="Genomic_DNA"/>
</dbReference>
<keyword evidence="2" id="KW-1185">Reference proteome</keyword>
<accession>A0ABW3M9G7</accession>
<dbReference type="Pfam" id="PF10824">
    <property type="entry name" value="T7SS_ESX_EspC"/>
    <property type="match status" value="1"/>
</dbReference>
<gene>
    <name evidence="1" type="ORF">ACFQ1S_13890</name>
</gene>
<protein>
    <submittedName>
        <fullName evidence="1">Type VII secretion target</fullName>
    </submittedName>
</protein>
<reference evidence="2" key="1">
    <citation type="journal article" date="2019" name="Int. J. Syst. Evol. Microbiol.">
        <title>The Global Catalogue of Microorganisms (GCM) 10K type strain sequencing project: providing services to taxonomists for standard genome sequencing and annotation.</title>
        <authorList>
            <consortium name="The Broad Institute Genomics Platform"/>
            <consortium name="The Broad Institute Genome Sequencing Center for Infectious Disease"/>
            <person name="Wu L."/>
            <person name="Ma J."/>
        </authorList>
    </citation>
    <scope>NUCLEOTIDE SEQUENCE [LARGE SCALE GENOMIC DNA]</scope>
    <source>
        <strain evidence="2">JCM 31486</strain>
    </source>
</reference>
<proteinExistence type="predicted"/>
<name>A0ABW3M9G7_9PSEU</name>
<sequence>MTHLNVKPADLRTHAGTVTHLAERVDNCATTAAQTNLGIDTFGILGQPFTWIIRGVCLTDATHALKQAGERVHGVAKELTADAADLEATEDDIAKSFGAI</sequence>
<evidence type="ECO:0000313" key="1">
    <source>
        <dbReference type="EMBL" id="MFD1046567.1"/>
    </source>
</evidence>